<dbReference type="EMBL" id="QNQU01000002">
    <property type="protein sequence ID" value="RBQ11513.1"/>
    <property type="molecule type" value="Genomic_DNA"/>
</dbReference>
<evidence type="ECO:0000313" key="2">
    <source>
        <dbReference type="Proteomes" id="UP000252081"/>
    </source>
</evidence>
<evidence type="ECO:0000313" key="1">
    <source>
        <dbReference type="EMBL" id="RBQ11513.1"/>
    </source>
</evidence>
<gene>
    <name evidence="1" type="ORF">DRW42_03360</name>
</gene>
<organism evidence="1 2">
    <name type="scientific">Pedobacter miscanthi</name>
    <dbReference type="NCBI Taxonomy" id="2259170"/>
    <lineage>
        <taxon>Bacteria</taxon>
        <taxon>Pseudomonadati</taxon>
        <taxon>Bacteroidota</taxon>
        <taxon>Sphingobacteriia</taxon>
        <taxon>Sphingobacteriales</taxon>
        <taxon>Sphingobacteriaceae</taxon>
        <taxon>Pedobacter</taxon>
    </lineage>
</organism>
<dbReference type="AlphaFoldDB" id="A0A366LDF4"/>
<dbReference type="Proteomes" id="UP000252081">
    <property type="component" value="Unassembled WGS sequence"/>
</dbReference>
<proteinExistence type="predicted"/>
<dbReference type="PROSITE" id="PS51257">
    <property type="entry name" value="PROKAR_LIPOPROTEIN"/>
    <property type="match status" value="1"/>
</dbReference>
<protein>
    <submittedName>
        <fullName evidence="1">Uncharacterized protein</fullName>
    </submittedName>
</protein>
<accession>A0A366LDF4</accession>
<dbReference type="RefSeq" id="WP_113947427.1">
    <property type="nucleotide sequence ID" value="NZ_QNQU01000002.1"/>
</dbReference>
<reference evidence="1 2" key="1">
    <citation type="submission" date="2018-07" db="EMBL/GenBank/DDBJ databases">
        <title>A draft genome of a endophytic bacteria, a new species of Pedobacter.</title>
        <authorList>
            <person name="Zhang Z.D."/>
            <person name="Chen Z.J."/>
        </authorList>
    </citation>
    <scope>NUCLEOTIDE SEQUENCE [LARGE SCALE GENOMIC DNA]</scope>
    <source>
        <strain evidence="1 2">RS10</strain>
    </source>
</reference>
<comment type="caution">
    <text evidence="1">The sequence shown here is derived from an EMBL/GenBank/DDBJ whole genome shotgun (WGS) entry which is preliminary data.</text>
</comment>
<sequence>MKPIFTLSLVVFTILSLFSCKKVKQGVRTTVKGYVIDSAKNKRLANAKVMLLGCKILSVNGSRSCSDQLMDVTADQNVNFSMDFTAEGNYHSYDVAMVENEDYVRPRSIYSYQLVAGKENNIKIRGIEMNVMEMHLKVSKTTANSMVLFVNYKRLALPAKPIDTILHFKIVPEEFNDFYFFAYYPLDVSRGLRETLRLGKEPVVYYEKIVEDTDVLSRNVF</sequence>
<dbReference type="OrthoDB" id="9858259at2"/>
<keyword evidence="2" id="KW-1185">Reference proteome</keyword>
<name>A0A366LDF4_9SPHI</name>